<dbReference type="Gene3D" id="2.10.25.10">
    <property type="entry name" value="Laminin"/>
    <property type="match status" value="1"/>
</dbReference>
<evidence type="ECO:0000256" key="6">
    <source>
        <dbReference type="PROSITE-ProRule" id="PRU00076"/>
    </source>
</evidence>
<evidence type="ECO:0000256" key="1">
    <source>
        <dbReference type="ARBA" id="ARBA00022536"/>
    </source>
</evidence>
<dbReference type="FunFam" id="2.10.25.10:FF:000434">
    <property type="entry name" value="Predicted protein"/>
    <property type="match status" value="1"/>
</dbReference>
<name>A0A818PST8_9BILA</name>
<dbReference type="EMBL" id="CAJOAZ010000370">
    <property type="protein sequence ID" value="CAF3630049.1"/>
    <property type="molecule type" value="Genomic_DNA"/>
</dbReference>
<evidence type="ECO:0000256" key="5">
    <source>
        <dbReference type="ARBA" id="ARBA00023180"/>
    </source>
</evidence>
<dbReference type="InterPro" id="IPR001881">
    <property type="entry name" value="EGF-like_Ca-bd_dom"/>
</dbReference>
<gene>
    <name evidence="9" type="ORF">JYZ213_LOCUS29258</name>
    <name evidence="10" type="ORF">OXD698_LOCUS7893</name>
</gene>
<dbReference type="GO" id="GO:0007219">
    <property type="term" value="P:Notch signaling pathway"/>
    <property type="evidence" value="ECO:0007669"/>
    <property type="project" value="TreeGrafter"/>
</dbReference>
<dbReference type="AlphaFoldDB" id="A0A818PST8"/>
<dbReference type="EMBL" id="CAJNOG010000443">
    <property type="protein sequence ID" value="CAF1244419.1"/>
    <property type="molecule type" value="Genomic_DNA"/>
</dbReference>
<keyword evidence="2 7" id="KW-0732">Signal</keyword>
<dbReference type="InterPro" id="IPR009030">
    <property type="entry name" value="Growth_fac_rcpt_cys_sf"/>
</dbReference>
<keyword evidence="3" id="KW-0677">Repeat</keyword>
<organism evidence="10 11">
    <name type="scientific">Adineta steineri</name>
    <dbReference type="NCBI Taxonomy" id="433720"/>
    <lineage>
        <taxon>Eukaryota</taxon>
        <taxon>Metazoa</taxon>
        <taxon>Spiralia</taxon>
        <taxon>Gnathifera</taxon>
        <taxon>Rotifera</taxon>
        <taxon>Eurotatoria</taxon>
        <taxon>Bdelloidea</taxon>
        <taxon>Adinetida</taxon>
        <taxon>Adinetidae</taxon>
        <taxon>Adineta</taxon>
    </lineage>
</organism>
<evidence type="ECO:0000313" key="10">
    <source>
        <dbReference type="EMBL" id="CAF3630049.1"/>
    </source>
</evidence>
<feature type="disulfide bond" evidence="6">
    <location>
        <begin position="73"/>
        <end position="82"/>
    </location>
</feature>
<comment type="caution">
    <text evidence="6">Lacks conserved residue(s) required for the propagation of feature annotation.</text>
</comment>
<protein>
    <recommendedName>
        <fullName evidence="8">EGF-like domain-containing protein</fullName>
    </recommendedName>
</protein>
<dbReference type="Pfam" id="PF00008">
    <property type="entry name" value="EGF"/>
    <property type="match status" value="1"/>
</dbReference>
<feature type="chain" id="PRO_5036233820" description="EGF-like domain-containing protein" evidence="7">
    <location>
        <begin position="17"/>
        <end position="244"/>
    </location>
</feature>
<dbReference type="InterPro" id="IPR000742">
    <property type="entry name" value="EGF"/>
</dbReference>
<evidence type="ECO:0000256" key="7">
    <source>
        <dbReference type="SAM" id="SignalP"/>
    </source>
</evidence>
<dbReference type="Proteomes" id="UP000663844">
    <property type="component" value="Unassembled WGS sequence"/>
</dbReference>
<dbReference type="Proteomes" id="UP000663845">
    <property type="component" value="Unassembled WGS sequence"/>
</dbReference>
<reference evidence="10" key="1">
    <citation type="submission" date="2021-02" db="EMBL/GenBank/DDBJ databases">
        <authorList>
            <person name="Nowell W R."/>
        </authorList>
    </citation>
    <scope>NUCLEOTIDE SEQUENCE</scope>
</reference>
<evidence type="ECO:0000256" key="4">
    <source>
        <dbReference type="ARBA" id="ARBA00023157"/>
    </source>
</evidence>
<feature type="disulfide bond" evidence="6">
    <location>
        <begin position="93"/>
        <end position="103"/>
    </location>
</feature>
<keyword evidence="4 6" id="KW-1015">Disulfide bond</keyword>
<feature type="disulfide bond" evidence="6">
    <location>
        <begin position="114"/>
        <end position="123"/>
    </location>
</feature>
<dbReference type="CDD" id="cd00054">
    <property type="entry name" value="EGF_CA"/>
    <property type="match status" value="1"/>
</dbReference>
<dbReference type="SUPFAM" id="SSF57184">
    <property type="entry name" value="Growth factor receptor domain"/>
    <property type="match status" value="1"/>
</dbReference>
<comment type="caution">
    <text evidence="10">The sequence shown here is derived from an EMBL/GenBank/DDBJ whole genome shotgun (WGS) entry which is preliminary data.</text>
</comment>
<dbReference type="PROSITE" id="PS00022">
    <property type="entry name" value="EGF_1"/>
    <property type="match status" value="2"/>
</dbReference>
<dbReference type="GO" id="GO:0005509">
    <property type="term" value="F:calcium ion binding"/>
    <property type="evidence" value="ECO:0007669"/>
    <property type="project" value="InterPro"/>
</dbReference>
<evidence type="ECO:0000313" key="11">
    <source>
        <dbReference type="Proteomes" id="UP000663844"/>
    </source>
</evidence>
<keyword evidence="5" id="KW-0325">Glycoprotein</keyword>
<evidence type="ECO:0000313" key="9">
    <source>
        <dbReference type="EMBL" id="CAF1244419.1"/>
    </source>
</evidence>
<dbReference type="PANTHER" id="PTHR12916:SF9">
    <property type="entry name" value="NEUROGENIC LOCUS NOTCH HOMOLOG PROTEIN 1-RELATED"/>
    <property type="match status" value="1"/>
</dbReference>
<feature type="signal peptide" evidence="7">
    <location>
        <begin position="1"/>
        <end position="16"/>
    </location>
</feature>
<feature type="domain" description="EGF-like" evidence="8">
    <location>
        <begin position="47"/>
        <end position="83"/>
    </location>
</feature>
<evidence type="ECO:0000259" key="8">
    <source>
        <dbReference type="PROSITE" id="PS50026"/>
    </source>
</evidence>
<sequence>MLIFIVWFFIIISINGECANKTCVYGQCFNARCICDPGIYGDICDKDIEDCDNESCMNNGTCIELVNGFACHCLPDFDGSRCQHRRTKHDNHCKKTCYNNGKCVLLNNKEKCSCLTNYYGSECEYTSHNNTSSAIRKCSFLKYRNSHNEATCLAIGLTPSFSVDCTCQYDHENKNMAICQITPSPYLNEKCTFKKAISLSPLSTLYNKISIHVCPINWQILDQYENTQEKVNSVHITECQLESS</sequence>
<dbReference type="PANTHER" id="PTHR12916">
    <property type="entry name" value="CYTOCHROME C OXIDASE POLYPEPTIDE VIC-2"/>
    <property type="match status" value="1"/>
</dbReference>
<dbReference type="GO" id="GO:0005112">
    <property type="term" value="F:Notch binding"/>
    <property type="evidence" value="ECO:0007669"/>
    <property type="project" value="TreeGrafter"/>
</dbReference>
<proteinExistence type="predicted"/>
<dbReference type="SMART" id="SM00179">
    <property type="entry name" value="EGF_CA"/>
    <property type="match status" value="1"/>
</dbReference>
<evidence type="ECO:0000256" key="3">
    <source>
        <dbReference type="ARBA" id="ARBA00022737"/>
    </source>
</evidence>
<accession>A0A818PST8</accession>
<evidence type="ECO:0000256" key="2">
    <source>
        <dbReference type="ARBA" id="ARBA00022729"/>
    </source>
</evidence>
<dbReference type="PROSITE" id="PS50026">
    <property type="entry name" value="EGF_3"/>
    <property type="match status" value="2"/>
</dbReference>
<feature type="domain" description="EGF-like" evidence="8">
    <location>
        <begin position="89"/>
        <end position="124"/>
    </location>
</feature>
<dbReference type="SMART" id="SM00181">
    <property type="entry name" value="EGF"/>
    <property type="match status" value="3"/>
</dbReference>
<keyword evidence="1 6" id="KW-0245">EGF-like domain</keyword>
<dbReference type="SUPFAM" id="SSF57196">
    <property type="entry name" value="EGF/Laminin"/>
    <property type="match status" value="1"/>
</dbReference>